<dbReference type="InterPro" id="IPR010401">
    <property type="entry name" value="AGL/Gdb1"/>
</dbReference>
<keyword evidence="3" id="KW-1185">Reference proteome</keyword>
<dbReference type="AlphaFoldDB" id="A0A821NGA6"/>
<dbReference type="SUPFAM" id="SSF51445">
    <property type="entry name" value="(Trans)glycosidases"/>
    <property type="match status" value="1"/>
</dbReference>
<protein>
    <recommendedName>
        <fullName evidence="1">Glycogen debranching enzyme glucanotransferase domain-containing protein</fullName>
    </recommendedName>
</protein>
<organism evidence="2 3">
    <name type="scientific">Rotaria socialis</name>
    <dbReference type="NCBI Taxonomy" id="392032"/>
    <lineage>
        <taxon>Eukaryota</taxon>
        <taxon>Metazoa</taxon>
        <taxon>Spiralia</taxon>
        <taxon>Gnathifera</taxon>
        <taxon>Rotifera</taxon>
        <taxon>Eurotatoria</taxon>
        <taxon>Bdelloidea</taxon>
        <taxon>Philodinida</taxon>
        <taxon>Philodinidae</taxon>
        <taxon>Rotaria</taxon>
    </lineage>
</organism>
<dbReference type="PANTHER" id="PTHR10569:SF2">
    <property type="entry name" value="GLYCOGEN DEBRANCHING ENZYME"/>
    <property type="match status" value="1"/>
</dbReference>
<dbReference type="PANTHER" id="PTHR10569">
    <property type="entry name" value="GLYCOGEN DEBRANCHING ENZYME"/>
    <property type="match status" value="1"/>
</dbReference>
<feature type="domain" description="Glycogen debranching enzyme glucanotransferase" evidence="1">
    <location>
        <begin position="2"/>
        <end position="96"/>
    </location>
</feature>
<reference evidence="2" key="1">
    <citation type="submission" date="2021-02" db="EMBL/GenBank/DDBJ databases">
        <authorList>
            <person name="Nowell W R."/>
        </authorList>
    </citation>
    <scope>NUCLEOTIDE SEQUENCE</scope>
</reference>
<gene>
    <name evidence="2" type="ORF">UJA718_LOCUS40666</name>
</gene>
<dbReference type="EMBL" id="CAJOBP010045656">
    <property type="protein sequence ID" value="CAF4787327.1"/>
    <property type="molecule type" value="Genomic_DNA"/>
</dbReference>
<dbReference type="Pfam" id="PF14701">
    <property type="entry name" value="hDGE_amylase"/>
    <property type="match status" value="1"/>
</dbReference>
<sequence length="102" mass="11728">TYEELKLLIDNMAKQWRILSITDLVYNHAANGCELLKQHPEAAYNLINSPHLKPAVLLDSILMQFNCDANEGKLLSKGIPAEIQEHHLQLIRHYLLDEKLIE</sequence>
<name>A0A821NGA6_9BILA</name>
<dbReference type="GO" id="GO:0004135">
    <property type="term" value="F:amylo-alpha-1,6-glucosidase activity"/>
    <property type="evidence" value="ECO:0007669"/>
    <property type="project" value="InterPro"/>
</dbReference>
<dbReference type="InterPro" id="IPR017853">
    <property type="entry name" value="GH"/>
</dbReference>
<evidence type="ECO:0000259" key="1">
    <source>
        <dbReference type="Pfam" id="PF14701"/>
    </source>
</evidence>
<evidence type="ECO:0000313" key="3">
    <source>
        <dbReference type="Proteomes" id="UP000663873"/>
    </source>
</evidence>
<dbReference type="Proteomes" id="UP000663873">
    <property type="component" value="Unassembled WGS sequence"/>
</dbReference>
<proteinExistence type="predicted"/>
<feature type="non-terminal residue" evidence="2">
    <location>
        <position position="1"/>
    </location>
</feature>
<accession>A0A821NGA6</accession>
<dbReference type="GO" id="GO:0004134">
    <property type="term" value="F:4-alpha-glucanotransferase activity"/>
    <property type="evidence" value="ECO:0007669"/>
    <property type="project" value="InterPro"/>
</dbReference>
<comment type="caution">
    <text evidence="2">The sequence shown here is derived from an EMBL/GenBank/DDBJ whole genome shotgun (WGS) entry which is preliminary data.</text>
</comment>
<evidence type="ECO:0000313" key="2">
    <source>
        <dbReference type="EMBL" id="CAF4787327.1"/>
    </source>
</evidence>
<dbReference type="GO" id="GO:0005980">
    <property type="term" value="P:glycogen catabolic process"/>
    <property type="evidence" value="ECO:0007669"/>
    <property type="project" value="InterPro"/>
</dbReference>
<dbReference type="InterPro" id="IPR032792">
    <property type="entry name" value="AGL_glucanoTrfase"/>
</dbReference>